<name>A0A317UNY3_ASPEC</name>
<proteinExistence type="predicted"/>
<keyword evidence="1" id="KW-0812">Transmembrane</keyword>
<accession>A0A317UNY3</accession>
<evidence type="ECO:0000313" key="2">
    <source>
        <dbReference type="EMBL" id="PWY63129.1"/>
    </source>
</evidence>
<feature type="transmembrane region" description="Helical" evidence="1">
    <location>
        <begin position="260"/>
        <end position="281"/>
    </location>
</feature>
<comment type="caution">
    <text evidence="2">The sequence shown here is derived from an EMBL/GenBank/DDBJ whole genome shotgun (WGS) entry which is preliminary data.</text>
</comment>
<dbReference type="Proteomes" id="UP000246171">
    <property type="component" value="Unassembled WGS sequence"/>
</dbReference>
<keyword evidence="1" id="KW-0472">Membrane</keyword>
<reference evidence="2" key="1">
    <citation type="submission" date="2016-12" db="EMBL/GenBank/DDBJ databases">
        <title>The genomes of Aspergillus section Nigri reveals drivers in fungal speciation.</title>
        <authorList>
            <consortium name="DOE Joint Genome Institute"/>
            <person name="Vesth T.C."/>
            <person name="Nybo J."/>
            <person name="Theobald S."/>
            <person name="Brandl J."/>
            <person name="Frisvad J.C."/>
            <person name="Nielsen K.F."/>
            <person name="Lyhne E.K."/>
            <person name="Kogle M.E."/>
            <person name="Kuo A."/>
            <person name="Riley R."/>
            <person name="Clum A."/>
            <person name="Nolan M."/>
            <person name="Lipzen A."/>
            <person name="Salamov A."/>
            <person name="Henrissat B."/>
            <person name="Wiebenga A."/>
            <person name="De vries R.P."/>
            <person name="Grigoriev I.V."/>
            <person name="Mortensen U.H."/>
            <person name="Andersen M.R."/>
            <person name="Baker S.E."/>
        </authorList>
    </citation>
    <scope>NUCLEOTIDE SEQUENCE</scope>
    <source>
        <strain evidence="2">CBS 122712</strain>
    </source>
</reference>
<evidence type="ECO:0000256" key="1">
    <source>
        <dbReference type="SAM" id="Phobius"/>
    </source>
</evidence>
<keyword evidence="3" id="KW-1185">Reference proteome</keyword>
<organism evidence="2 3">
    <name type="scientific">Aspergillus eucalypticola (strain CBS 122712 / IBT 29274)</name>
    <dbReference type="NCBI Taxonomy" id="1448314"/>
    <lineage>
        <taxon>Eukaryota</taxon>
        <taxon>Fungi</taxon>
        <taxon>Dikarya</taxon>
        <taxon>Ascomycota</taxon>
        <taxon>Pezizomycotina</taxon>
        <taxon>Eurotiomycetes</taxon>
        <taxon>Eurotiomycetidae</taxon>
        <taxon>Eurotiales</taxon>
        <taxon>Aspergillaceae</taxon>
        <taxon>Aspergillus</taxon>
        <taxon>Aspergillus subgen. Circumdati</taxon>
    </lineage>
</organism>
<dbReference type="AlphaFoldDB" id="A0A317UNY3"/>
<dbReference type="GeneID" id="37049955"/>
<keyword evidence="1" id="KW-1133">Transmembrane helix</keyword>
<sequence length="285" mass="32906">MNEDAVLDTTLWDDTWLPVPKLDIEPNGTLKLLNIILDPKDPCNEHKIISTHDRNIAFNITEFELPNMDNTERLLSRGVSNVRYPGNYGRGDAVSLDCFCKSLKITTVNKESILESILTRTTEPRVREALRDISRNPAPRPLYIITGIKVATGGTMDSVWRQWPERRANMGYNNDPEEEVRFMEERIRVPASACRSDHFEWKDPIILAYQVKDITAEPGSRTLEVRKHTEYVGFRTVVDLLQDMGRVEAPLVETELAKNYYALLVWLPWVLSYIFLSVRLIEMRK</sequence>
<dbReference type="VEuPathDB" id="FungiDB:BO83DRAFT_324940"/>
<protein>
    <submittedName>
        <fullName evidence="2">Uncharacterized protein</fullName>
    </submittedName>
</protein>
<dbReference type="RefSeq" id="XP_025382888.1">
    <property type="nucleotide sequence ID" value="XM_025527993.1"/>
</dbReference>
<dbReference type="EMBL" id="MSFU01000039">
    <property type="protein sequence ID" value="PWY63129.1"/>
    <property type="molecule type" value="Genomic_DNA"/>
</dbReference>
<dbReference type="OrthoDB" id="4389358at2759"/>
<evidence type="ECO:0000313" key="3">
    <source>
        <dbReference type="Proteomes" id="UP000246171"/>
    </source>
</evidence>
<gene>
    <name evidence="2" type="ORF">BO83DRAFT_324940</name>
</gene>